<evidence type="ECO:0000313" key="2">
    <source>
        <dbReference type="EMBL" id="KAJ1135330.1"/>
    </source>
</evidence>
<proteinExistence type="predicted"/>
<sequence>MGEPTYARSGRGQPADPSSRKCVGRASCDVERGFKYKLKEEAAKQTLPPRCVEDNKSINKALKGHPTEKKQRACEVRANVDKGKKKRKAAGHEELKRVCKAHKAPKAASATENEYGRNTHPSALRKVERKKKTKEVDMLDKKRFRAKAWKAQALAAGAELQEPVIPGQAEISSQSEQQKDRI</sequence>
<accession>A0AAV7Q5A7</accession>
<dbReference type="Proteomes" id="UP001066276">
    <property type="component" value="Chromosome 6"/>
</dbReference>
<protein>
    <submittedName>
        <fullName evidence="2">Uncharacterized protein</fullName>
    </submittedName>
</protein>
<feature type="region of interest" description="Disordered" evidence="1">
    <location>
        <begin position="1"/>
        <end position="23"/>
    </location>
</feature>
<dbReference type="EMBL" id="JANPWB010000010">
    <property type="protein sequence ID" value="KAJ1135330.1"/>
    <property type="molecule type" value="Genomic_DNA"/>
</dbReference>
<reference evidence="2" key="1">
    <citation type="journal article" date="2022" name="bioRxiv">
        <title>Sequencing and chromosome-scale assembly of the giantPleurodeles waltlgenome.</title>
        <authorList>
            <person name="Brown T."/>
            <person name="Elewa A."/>
            <person name="Iarovenko S."/>
            <person name="Subramanian E."/>
            <person name="Araus A.J."/>
            <person name="Petzold A."/>
            <person name="Susuki M."/>
            <person name="Suzuki K.-i.T."/>
            <person name="Hayashi T."/>
            <person name="Toyoda A."/>
            <person name="Oliveira C."/>
            <person name="Osipova E."/>
            <person name="Leigh N.D."/>
            <person name="Simon A."/>
            <person name="Yun M.H."/>
        </authorList>
    </citation>
    <scope>NUCLEOTIDE SEQUENCE</scope>
    <source>
        <strain evidence="2">20211129_DDA</strain>
        <tissue evidence="2">Liver</tissue>
    </source>
</reference>
<gene>
    <name evidence="2" type="ORF">NDU88_001770</name>
</gene>
<dbReference type="AlphaFoldDB" id="A0AAV7Q5A7"/>
<keyword evidence="3" id="KW-1185">Reference proteome</keyword>
<evidence type="ECO:0000256" key="1">
    <source>
        <dbReference type="SAM" id="MobiDB-lite"/>
    </source>
</evidence>
<evidence type="ECO:0000313" key="3">
    <source>
        <dbReference type="Proteomes" id="UP001066276"/>
    </source>
</evidence>
<name>A0AAV7Q5A7_PLEWA</name>
<feature type="region of interest" description="Disordered" evidence="1">
    <location>
        <begin position="158"/>
        <end position="182"/>
    </location>
</feature>
<comment type="caution">
    <text evidence="2">The sequence shown here is derived from an EMBL/GenBank/DDBJ whole genome shotgun (WGS) entry which is preliminary data.</text>
</comment>
<organism evidence="2 3">
    <name type="scientific">Pleurodeles waltl</name>
    <name type="common">Iberian ribbed newt</name>
    <dbReference type="NCBI Taxonomy" id="8319"/>
    <lineage>
        <taxon>Eukaryota</taxon>
        <taxon>Metazoa</taxon>
        <taxon>Chordata</taxon>
        <taxon>Craniata</taxon>
        <taxon>Vertebrata</taxon>
        <taxon>Euteleostomi</taxon>
        <taxon>Amphibia</taxon>
        <taxon>Batrachia</taxon>
        <taxon>Caudata</taxon>
        <taxon>Salamandroidea</taxon>
        <taxon>Salamandridae</taxon>
        <taxon>Pleurodelinae</taxon>
        <taxon>Pleurodeles</taxon>
    </lineage>
</organism>
<feature type="region of interest" description="Disordered" evidence="1">
    <location>
        <begin position="78"/>
        <end position="135"/>
    </location>
</feature>